<reference evidence="1 2" key="1">
    <citation type="submission" date="2023-07" db="EMBL/GenBank/DDBJ databases">
        <title>Genomic Encyclopedia of Type Strains, Phase IV (KMG-IV): sequencing the most valuable type-strain genomes for metagenomic binning, comparative biology and taxonomic classification.</title>
        <authorList>
            <person name="Goeker M."/>
        </authorList>
    </citation>
    <scope>NUCLEOTIDE SEQUENCE [LARGE SCALE GENOMIC DNA]</scope>
    <source>
        <strain evidence="1 2">DSM 40573</strain>
    </source>
</reference>
<dbReference type="Proteomes" id="UP001236795">
    <property type="component" value="Unassembled WGS sequence"/>
</dbReference>
<dbReference type="RefSeq" id="WP_215189211.1">
    <property type="nucleotide sequence ID" value="NZ_JAUSWC010000031.1"/>
</dbReference>
<sequence length="128" mass="13655">MPAVDLVTRPSAGPLAAAYLGLLAREWEPAMPAVLLRSRFLGLLYVLHDRADQLGHVRPRHGADVVQDLTRGACLSTEDTVRYLAAAVAAGVAVRHGTDAYALRPAAVPDWSAAVDHLTAPRERTTAP</sequence>
<gene>
    <name evidence="1" type="ORF">QO019_006171</name>
</gene>
<proteinExistence type="predicted"/>
<name>A0ABU0KT32_9ACTN</name>
<dbReference type="EMBL" id="JAUSWC010000031">
    <property type="protein sequence ID" value="MDQ0491274.1"/>
    <property type="molecule type" value="Genomic_DNA"/>
</dbReference>
<keyword evidence="2" id="KW-1185">Reference proteome</keyword>
<protein>
    <submittedName>
        <fullName evidence="1">Uncharacterized protein</fullName>
    </submittedName>
</protein>
<accession>A0ABU0KT32</accession>
<comment type="caution">
    <text evidence="1">The sequence shown here is derived from an EMBL/GenBank/DDBJ whole genome shotgun (WGS) entry which is preliminary data.</text>
</comment>
<organism evidence="1 2">
    <name type="scientific">Streptomyces thermodiastaticus</name>
    <dbReference type="NCBI Taxonomy" id="44061"/>
    <lineage>
        <taxon>Bacteria</taxon>
        <taxon>Bacillati</taxon>
        <taxon>Actinomycetota</taxon>
        <taxon>Actinomycetes</taxon>
        <taxon>Kitasatosporales</taxon>
        <taxon>Streptomycetaceae</taxon>
        <taxon>Streptomyces</taxon>
    </lineage>
</organism>
<evidence type="ECO:0000313" key="1">
    <source>
        <dbReference type="EMBL" id="MDQ0491274.1"/>
    </source>
</evidence>
<evidence type="ECO:0000313" key="2">
    <source>
        <dbReference type="Proteomes" id="UP001236795"/>
    </source>
</evidence>